<feature type="transmembrane region" description="Helical" evidence="6">
    <location>
        <begin position="262"/>
        <end position="282"/>
    </location>
</feature>
<dbReference type="SUPFAM" id="SSF58104">
    <property type="entry name" value="Methyl-accepting chemotaxis protein (MCP) signaling domain"/>
    <property type="match status" value="1"/>
</dbReference>
<feature type="domain" description="Methyl-accepting transducer" evidence="7">
    <location>
        <begin position="341"/>
        <end position="577"/>
    </location>
</feature>
<dbReference type="PANTHER" id="PTHR32089:SF112">
    <property type="entry name" value="LYSOZYME-LIKE PROTEIN-RELATED"/>
    <property type="match status" value="1"/>
</dbReference>
<feature type="coiled-coil region" evidence="4">
    <location>
        <begin position="331"/>
        <end position="373"/>
    </location>
</feature>
<name>A0ABU7TF51_9HYPH</name>
<feature type="region of interest" description="Disordered" evidence="5">
    <location>
        <begin position="1"/>
        <end position="35"/>
    </location>
</feature>
<accession>A0ABU7TF51</accession>
<keyword evidence="1 3" id="KW-0807">Transducer</keyword>
<comment type="caution">
    <text evidence="9">The sequence shown here is derived from an EMBL/GenBank/DDBJ whole genome shotgun (WGS) entry which is preliminary data.</text>
</comment>
<gene>
    <name evidence="9" type="ORF">MRSR164_19470</name>
</gene>
<comment type="similarity">
    <text evidence="2">Belongs to the methyl-accepting chemotaxis (MCP) protein family.</text>
</comment>
<feature type="domain" description="HAMP" evidence="8">
    <location>
        <begin position="284"/>
        <end position="336"/>
    </location>
</feature>
<dbReference type="PANTHER" id="PTHR32089">
    <property type="entry name" value="METHYL-ACCEPTING CHEMOTAXIS PROTEIN MCPB"/>
    <property type="match status" value="1"/>
</dbReference>
<evidence type="ECO:0000256" key="6">
    <source>
        <dbReference type="SAM" id="Phobius"/>
    </source>
</evidence>
<keyword evidence="6" id="KW-0812">Transmembrane</keyword>
<organism evidence="9 10">
    <name type="scientific">Methylobacterium radiotolerans</name>
    <dbReference type="NCBI Taxonomy" id="31998"/>
    <lineage>
        <taxon>Bacteria</taxon>
        <taxon>Pseudomonadati</taxon>
        <taxon>Pseudomonadota</taxon>
        <taxon>Alphaproteobacteria</taxon>
        <taxon>Hyphomicrobiales</taxon>
        <taxon>Methylobacteriaceae</taxon>
        <taxon>Methylobacterium</taxon>
    </lineage>
</organism>
<dbReference type="InterPro" id="IPR004089">
    <property type="entry name" value="MCPsignal_dom"/>
</dbReference>
<evidence type="ECO:0000256" key="2">
    <source>
        <dbReference type="ARBA" id="ARBA00029447"/>
    </source>
</evidence>
<dbReference type="Proteomes" id="UP001349262">
    <property type="component" value="Unassembled WGS sequence"/>
</dbReference>
<evidence type="ECO:0000313" key="9">
    <source>
        <dbReference type="EMBL" id="MEE7458879.1"/>
    </source>
</evidence>
<dbReference type="EMBL" id="MLBY01000005">
    <property type="protein sequence ID" value="MEE7458879.1"/>
    <property type="molecule type" value="Genomic_DNA"/>
</dbReference>
<evidence type="ECO:0000259" key="8">
    <source>
        <dbReference type="PROSITE" id="PS50885"/>
    </source>
</evidence>
<dbReference type="Pfam" id="PF00672">
    <property type="entry name" value="HAMP"/>
    <property type="match status" value="1"/>
</dbReference>
<dbReference type="Pfam" id="PF00015">
    <property type="entry name" value="MCPsignal"/>
    <property type="match status" value="1"/>
</dbReference>
<keyword evidence="10" id="KW-1185">Reference proteome</keyword>
<dbReference type="PROSITE" id="PS50885">
    <property type="entry name" value="HAMP"/>
    <property type="match status" value="1"/>
</dbReference>
<evidence type="ECO:0000256" key="4">
    <source>
        <dbReference type="SAM" id="Coils"/>
    </source>
</evidence>
<keyword evidence="6" id="KW-1133">Transmembrane helix</keyword>
<evidence type="ECO:0000256" key="5">
    <source>
        <dbReference type="SAM" id="MobiDB-lite"/>
    </source>
</evidence>
<sequence length="613" mass="64709">MHRPARTGPAKSSRVSPSSICRPCSPARSPEQRVSPALPAPAGALPPVSLSIGKRILLGFIAASLIVAALGAYALRQIGSVRDMTDLIVSRDIGVLRQLDDLGNIARNMGLVRRNAVIAVLIQPQAGQPATAPARPQGRQEDFLGSWRQNVSEIERLLNLIGAEVREYKAGALSVERLTAWTRLGAVVEEVNEALRQVRTSSEAQLLAVDARDVAAVEAKNDEVNRLHEGLLRSISNARTALDGVITAGQRSVGDIYDNSRLSVAITVGASILLSILVTLLISRAVVRPLEDVMNFVAQIGAGDLTGRLERTGDDEIGRLGATLNRMVAGLADLARTNRAATADLNAAAAEIRASAQEQAASVEEQFAAVQETAATVDEITHSGAQISKRATEVIATAQAAAQTARSGLRAATDTAKAMEAIREQGEAVAGNIVALSEKTQAIGEIIVTVNDISERTHLLALNAAIEAAAAGESGRSFAIVAAEMKLLADQAKSATTQVRGILGEIQRGINSSVMLTEEAVKRASAGKTRTDSTVRTIEEMAARVEEGVQTFQQIVASTNQQQLGIEQVMGALQNIRQASQQTAAGTREVETASANLTELAQGLMALAERYRL</sequence>
<evidence type="ECO:0000259" key="7">
    <source>
        <dbReference type="PROSITE" id="PS50111"/>
    </source>
</evidence>
<evidence type="ECO:0000256" key="3">
    <source>
        <dbReference type="PROSITE-ProRule" id="PRU00284"/>
    </source>
</evidence>
<keyword evidence="4" id="KW-0175">Coiled coil</keyword>
<evidence type="ECO:0000256" key="1">
    <source>
        <dbReference type="ARBA" id="ARBA00023224"/>
    </source>
</evidence>
<reference evidence="9 10" key="1">
    <citation type="journal article" date="2012" name="Genet. Mol. Biol.">
        <title>Analysis of 16S rRNA and mxaF genes revealing insights into Methylobacterium niche-specific plant association.</title>
        <authorList>
            <person name="Dourado M.N."/>
            <person name="Andreote F.D."/>
            <person name="Dini-Andreote F."/>
            <person name="Conti R."/>
            <person name="Araujo J.M."/>
            <person name="Araujo W.L."/>
        </authorList>
    </citation>
    <scope>NUCLEOTIDE SEQUENCE [LARGE SCALE GENOMIC DNA]</scope>
    <source>
        <strain evidence="9 10">SR1.6/4</strain>
    </source>
</reference>
<evidence type="ECO:0000313" key="10">
    <source>
        <dbReference type="Proteomes" id="UP001349262"/>
    </source>
</evidence>
<dbReference type="SMART" id="SM00283">
    <property type="entry name" value="MA"/>
    <property type="match status" value="1"/>
</dbReference>
<dbReference type="PROSITE" id="PS50111">
    <property type="entry name" value="CHEMOTAXIS_TRANSDUC_2"/>
    <property type="match status" value="1"/>
</dbReference>
<dbReference type="SMART" id="SM00304">
    <property type="entry name" value="HAMP"/>
    <property type="match status" value="1"/>
</dbReference>
<protein>
    <submittedName>
        <fullName evidence="9">Methyl-accepting chemotaxis protein</fullName>
    </submittedName>
</protein>
<dbReference type="InterPro" id="IPR003660">
    <property type="entry name" value="HAMP_dom"/>
</dbReference>
<keyword evidence="6" id="KW-0472">Membrane</keyword>
<proteinExistence type="inferred from homology"/>
<dbReference type="CDD" id="cd06225">
    <property type="entry name" value="HAMP"/>
    <property type="match status" value="1"/>
</dbReference>
<feature type="transmembrane region" description="Helical" evidence="6">
    <location>
        <begin position="56"/>
        <end position="75"/>
    </location>
</feature>
<dbReference type="Gene3D" id="1.10.287.950">
    <property type="entry name" value="Methyl-accepting chemotaxis protein"/>
    <property type="match status" value="1"/>
</dbReference>